<reference evidence="2 3" key="1">
    <citation type="submission" date="2016-05" db="EMBL/GenBank/DDBJ databases">
        <title>Comparative genomics of biotechnologically important yeasts.</title>
        <authorList>
            <consortium name="DOE Joint Genome Institute"/>
            <person name="Riley R."/>
            <person name="Haridas S."/>
            <person name="Wolfe K.H."/>
            <person name="Lopes M.R."/>
            <person name="Hittinger C.T."/>
            <person name="Goker M."/>
            <person name="Salamov A."/>
            <person name="Wisecaver J."/>
            <person name="Long T.M."/>
            <person name="Aerts A.L."/>
            <person name="Barry K."/>
            <person name="Choi C."/>
            <person name="Clum A."/>
            <person name="Coughlan A.Y."/>
            <person name="Deshpande S."/>
            <person name="Douglass A.P."/>
            <person name="Hanson S.J."/>
            <person name="Klenk H.-P."/>
            <person name="LaButti K."/>
            <person name="Lapidus A."/>
            <person name="Lindquist E."/>
            <person name="Lipzen A."/>
            <person name="Meier-kolthoff J.P."/>
            <person name="Ohm R.A."/>
            <person name="Otillar R.P."/>
            <person name="Pangilinan J."/>
            <person name="Peng Y."/>
            <person name="Rokas A."/>
            <person name="Rosa C.A."/>
            <person name="Scheuner C."/>
            <person name="Sibirny A.A."/>
            <person name="Slot J.C."/>
            <person name="Stielow J.B."/>
            <person name="Sun H."/>
            <person name="Kurtzman C.P."/>
            <person name="Blackwell M."/>
            <person name="Grigoriev I.V."/>
            <person name="Jeffries T.W."/>
        </authorList>
    </citation>
    <scope>NUCLEOTIDE SEQUENCE [LARGE SCALE GENOMIC DNA]</scope>
    <source>
        <strain evidence="2 3">NRRL YB-4993</strain>
    </source>
</reference>
<keyword evidence="3" id="KW-1185">Reference proteome</keyword>
<evidence type="ECO:0008006" key="4">
    <source>
        <dbReference type="Google" id="ProtNLM"/>
    </source>
</evidence>
<dbReference type="InterPro" id="IPR016805">
    <property type="entry name" value="MIX23_fungal"/>
</dbReference>
<evidence type="ECO:0000313" key="2">
    <source>
        <dbReference type="EMBL" id="OBA19250.1"/>
    </source>
</evidence>
<accession>A0A1A0H5M5</accession>
<protein>
    <recommendedName>
        <fullName evidence="4">Caffeine-induced death protein 2</fullName>
    </recommendedName>
</protein>
<comment type="similarity">
    <text evidence="1">Belongs to the MIX23 family.</text>
</comment>
<sequence>MENENSVPEMLGTLRENGTTAASSSLLTPENCESSSRIRAFLRLSRIASDDTIRQHLNEINTTDCDRYFAEEIVPQWQARSEAILFCAEFARGLRTEAKSKESTINENYDLRVDPYALKNAHEILDNQYSRCVSVENWVANEANVESIVREQTAKVFSEKCYYKDWLKAFRSVTRNSKTL</sequence>
<evidence type="ECO:0000313" key="3">
    <source>
        <dbReference type="Proteomes" id="UP000092555"/>
    </source>
</evidence>
<dbReference type="GeneID" id="30029277"/>
<dbReference type="RefSeq" id="XP_018709782.1">
    <property type="nucleotide sequence ID" value="XM_018856301.1"/>
</dbReference>
<comment type="caution">
    <text evidence="2">The sequence shown here is derived from an EMBL/GenBank/DDBJ whole genome shotgun (WGS) entry which is preliminary data.</text>
</comment>
<dbReference type="PIRSF" id="PIRSF022603">
    <property type="entry name" value="UCP022603"/>
    <property type="match status" value="1"/>
</dbReference>
<dbReference type="PANTHER" id="PTHR31905">
    <property type="entry name" value="COILED-COIL DOMAIN-CONTAINING PROTEIN 58"/>
    <property type="match status" value="1"/>
</dbReference>
<gene>
    <name evidence="2" type="ORF">METBIDRAFT_33448</name>
</gene>
<organism evidence="2 3">
    <name type="scientific">Metschnikowia bicuspidata var. bicuspidata NRRL YB-4993</name>
    <dbReference type="NCBI Taxonomy" id="869754"/>
    <lineage>
        <taxon>Eukaryota</taxon>
        <taxon>Fungi</taxon>
        <taxon>Dikarya</taxon>
        <taxon>Ascomycota</taxon>
        <taxon>Saccharomycotina</taxon>
        <taxon>Pichiomycetes</taxon>
        <taxon>Metschnikowiaceae</taxon>
        <taxon>Metschnikowia</taxon>
    </lineage>
</organism>
<dbReference type="InterPro" id="IPR019171">
    <property type="entry name" value="MIX23"/>
</dbReference>
<dbReference type="GO" id="GO:0005758">
    <property type="term" value="C:mitochondrial intermembrane space"/>
    <property type="evidence" value="ECO:0007669"/>
    <property type="project" value="InterPro"/>
</dbReference>
<dbReference type="AlphaFoldDB" id="A0A1A0H5M5"/>
<name>A0A1A0H5M5_9ASCO</name>
<dbReference type="Pfam" id="PF09774">
    <property type="entry name" value="MIX23"/>
    <property type="match status" value="1"/>
</dbReference>
<dbReference type="Proteomes" id="UP000092555">
    <property type="component" value="Unassembled WGS sequence"/>
</dbReference>
<dbReference type="OrthoDB" id="5593818at2759"/>
<proteinExistence type="inferred from homology"/>
<dbReference type="EMBL" id="LXTC01000007">
    <property type="protein sequence ID" value="OBA19250.1"/>
    <property type="molecule type" value="Genomic_DNA"/>
</dbReference>
<evidence type="ECO:0000256" key="1">
    <source>
        <dbReference type="ARBA" id="ARBA00024204"/>
    </source>
</evidence>
<dbReference type="PANTHER" id="PTHR31905:SF2">
    <property type="entry name" value="PROTEIN MIX23"/>
    <property type="match status" value="1"/>
</dbReference>